<organism evidence="2 3">
    <name type="scientific">Tatumella terrea</name>
    <dbReference type="NCBI Taxonomy" id="419007"/>
    <lineage>
        <taxon>Bacteria</taxon>
        <taxon>Pseudomonadati</taxon>
        <taxon>Pseudomonadota</taxon>
        <taxon>Gammaproteobacteria</taxon>
        <taxon>Enterobacterales</taxon>
        <taxon>Erwiniaceae</taxon>
        <taxon>Tatumella</taxon>
    </lineage>
</organism>
<keyword evidence="3" id="KW-1185">Reference proteome</keyword>
<dbReference type="InterPro" id="IPR001920">
    <property type="entry name" value="Asp/Glu_race"/>
</dbReference>
<protein>
    <submittedName>
        <fullName evidence="2">Aspartate/glutamate racemase family protein</fullName>
    </submittedName>
</protein>
<gene>
    <name evidence="2" type="ORF">ACFP9W_04010</name>
</gene>
<evidence type="ECO:0000256" key="1">
    <source>
        <dbReference type="ARBA" id="ARBA00023235"/>
    </source>
</evidence>
<dbReference type="Proteomes" id="UP001596230">
    <property type="component" value="Unassembled WGS sequence"/>
</dbReference>
<dbReference type="Gene3D" id="3.40.50.1860">
    <property type="match status" value="2"/>
</dbReference>
<dbReference type="PANTHER" id="PTHR21198">
    <property type="entry name" value="GLUTAMATE RACEMASE"/>
    <property type="match status" value="1"/>
</dbReference>
<comment type="caution">
    <text evidence="2">The sequence shown here is derived from an EMBL/GenBank/DDBJ whole genome shotgun (WGS) entry which is preliminary data.</text>
</comment>
<sequence length="239" mass="25764">MMTVSIGVLAGMGPRSTAPFIDMLISACQSQYGACNDEDFPLMHIISLPTPFRPGHPVDDAAMTRALSQGVQSLVRAQTDVIVVPCNLAHCYFQEIIQAAGNVPVLHIAESAVRQLPATVQKVAVLATEPVMDAGFWQEKILATGREVSDSAELRSLVTILIRLIKENGFADPQVRSCWQAVLSHPTLCQADAVLIACTDISPLIPPEPGRPLFIDTASNLAESAIRYYTQLTVAQGTR</sequence>
<reference evidence="3" key="1">
    <citation type="journal article" date="2019" name="Int. J. Syst. Evol. Microbiol.">
        <title>The Global Catalogue of Microorganisms (GCM) 10K type strain sequencing project: providing services to taxonomists for standard genome sequencing and annotation.</title>
        <authorList>
            <consortium name="The Broad Institute Genomics Platform"/>
            <consortium name="The Broad Institute Genome Sequencing Center for Infectious Disease"/>
            <person name="Wu L."/>
            <person name="Ma J."/>
        </authorList>
    </citation>
    <scope>NUCLEOTIDE SEQUENCE [LARGE SCALE GENOMIC DNA]</scope>
    <source>
        <strain evidence="3">CGMCC 1.18518</strain>
    </source>
</reference>
<dbReference type="SUPFAM" id="SSF53681">
    <property type="entry name" value="Aspartate/glutamate racemase"/>
    <property type="match status" value="2"/>
</dbReference>
<name>A0ABW1VX66_9GAMM</name>
<dbReference type="PANTHER" id="PTHR21198:SF7">
    <property type="entry name" value="ASPARTATE-GLUTAMATE RACEMASE FAMILY"/>
    <property type="match status" value="1"/>
</dbReference>
<accession>A0ABW1VX66</accession>
<dbReference type="Pfam" id="PF01177">
    <property type="entry name" value="Asp_Glu_race"/>
    <property type="match status" value="1"/>
</dbReference>
<dbReference type="InterPro" id="IPR015942">
    <property type="entry name" value="Asp/Glu/hydantoin_racemase"/>
</dbReference>
<keyword evidence="1" id="KW-0413">Isomerase</keyword>
<dbReference type="EMBL" id="JBHSUB010000005">
    <property type="protein sequence ID" value="MFC6377265.1"/>
    <property type="molecule type" value="Genomic_DNA"/>
</dbReference>
<evidence type="ECO:0000313" key="2">
    <source>
        <dbReference type="EMBL" id="MFC6377265.1"/>
    </source>
</evidence>
<proteinExistence type="predicted"/>
<evidence type="ECO:0000313" key="3">
    <source>
        <dbReference type="Proteomes" id="UP001596230"/>
    </source>
</evidence>
<dbReference type="RefSeq" id="WP_249213396.1">
    <property type="nucleotide sequence ID" value="NZ_JBHSUB010000005.1"/>
</dbReference>